<evidence type="ECO:0000313" key="4">
    <source>
        <dbReference type="Proteomes" id="UP000582981"/>
    </source>
</evidence>
<dbReference type="InterPro" id="IPR010982">
    <property type="entry name" value="Lambda_DNA-bd_dom_sf"/>
</dbReference>
<dbReference type="AlphaFoldDB" id="A0A7Y8BL15"/>
<dbReference type="InterPro" id="IPR013430">
    <property type="entry name" value="Toxin_antidote_HigA"/>
</dbReference>
<evidence type="ECO:0000256" key="1">
    <source>
        <dbReference type="ARBA" id="ARBA00023125"/>
    </source>
</evidence>
<proteinExistence type="predicted"/>
<dbReference type="SMART" id="SM00530">
    <property type="entry name" value="HTH_XRE"/>
    <property type="match status" value="1"/>
</dbReference>
<dbReference type="InterPro" id="IPR001387">
    <property type="entry name" value="Cro/C1-type_HTH"/>
</dbReference>
<sequence>MAMHNPPHPGAMIQEMLPELNIKIAEMARRLHFSREMLSRVINSRAPISPDLAVRLERSGLSTARFWLGLQMNYDLWQAEHREQPVVDRLVAA</sequence>
<protein>
    <submittedName>
        <fullName evidence="3">HigA family addiction module antidote protein</fullName>
    </submittedName>
</protein>
<dbReference type="EMBL" id="JACAPU010000015">
    <property type="protein sequence ID" value="NWB47609.1"/>
    <property type="molecule type" value="Genomic_DNA"/>
</dbReference>
<keyword evidence="1" id="KW-0238">DNA-binding</keyword>
<comment type="caution">
    <text evidence="3">The sequence shown here is derived from an EMBL/GenBank/DDBJ whole genome shotgun (WGS) entry which is preliminary data.</text>
</comment>
<dbReference type="RefSeq" id="WP_177144311.1">
    <property type="nucleotide sequence ID" value="NZ_JACAPU010000015.1"/>
</dbReference>
<dbReference type="CDD" id="cd00093">
    <property type="entry name" value="HTH_XRE"/>
    <property type="match status" value="1"/>
</dbReference>
<organism evidence="3 4">
    <name type="scientific">Pseudomonas gingeri</name>
    <dbReference type="NCBI Taxonomy" id="117681"/>
    <lineage>
        <taxon>Bacteria</taxon>
        <taxon>Pseudomonadati</taxon>
        <taxon>Pseudomonadota</taxon>
        <taxon>Gammaproteobacteria</taxon>
        <taxon>Pseudomonadales</taxon>
        <taxon>Pseudomonadaceae</taxon>
        <taxon>Pseudomonas</taxon>
    </lineage>
</organism>
<dbReference type="PANTHER" id="PTHR36924">
    <property type="entry name" value="ANTITOXIN HIGA-1"/>
    <property type="match status" value="1"/>
</dbReference>
<feature type="domain" description="HTH cro/C1-type" evidence="2">
    <location>
        <begin position="12"/>
        <end position="66"/>
    </location>
</feature>
<dbReference type="SUPFAM" id="SSF47413">
    <property type="entry name" value="lambda repressor-like DNA-binding domains"/>
    <property type="match status" value="1"/>
</dbReference>
<dbReference type="PANTHER" id="PTHR36924:SF1">
    <property type="entry name" value="ANTITOXIN HIGA-1"/>
    <property type="match status" value="1"/>
</dbReference>
<accession>A0A7Y8BL15</accession>
<reference evidence="3 4" key="1">
    <citation type="submission" date="2020-04" db="EMBL/GenBank/DDBJ databases">
        <title>Molecular characterization of pseudomonads from Agaricus bisporus reveal novel blotch 2 pathogens in Western Europe.</title>
        <authorList>
            <person name="Taparia T."/>
            <person name="Krijger M."/>
            <person name="Haynes E."/>
            <person name="Elpinstone J.G."/>
            <person name="Noble R."/>
            <person name="Van Der Wolf J."/>
        </authorList>
    </citation>
    <scope>NUCLEOTIDE SEQUENCE [LARGE SCALE GENOMIC DNA]</scope>
    <source>
        <strain evidence="3 4">F1001</strain>
    </source>
</reference>
<dbReference type="NCBIfam" id="TIGR02607">
    <property type="entry name" value="antidote_HigA"/>
    <property type="match status" value="1"/>
</dbReference>
<name>A0A7Y8BL15_9PSED</name>
<dbReference type="Proteomes" id="UP000582981">
    <property type="component" value="Unassembled WGS sequence"/>
</dbReference>
<gene>
    <name evidence="3" type="ORF">HX829_14030</name>
</gene>
<dbReference type="GO" id="GO:0003677">
    <property type="term" value="F:DNA binding"/>
    <property type="evidence" value="ECO:0007669"/>
    <property type="project" value="UniProtKB-KW"/>
</dbReference>
<evidence type="ECO:0000259" key="2">
    <source>
        <dbReference type="SMART" id="SM00530"/>
    </source>
</evidence>
<evidence type="ECO:0000313" key="3">
    <source>
        <dbReference type="EMBL" id="NWB47609.1"/>
    </source>
</evidence>
<dbReference type="Gene3D" id="1.10.260.40">
    <property type="entry name" value="lambda repressor-like DNA-binding domains"/>
    <property type="match status" value="1"/>
</dbReference>